<evidence type="ECO:0000256" key="1">
    <source>
        <dbReference type="ARBA" id="ARBA00001946"/>
    </source>
</evidence>
<keyword evidence="4" id="KW-0812">Transmembrane</keyword>
<dbReference type="Pfam" id="PF00990">
    <property type="entry name" value="GGDEF"/>
    <property type="match status" value="1"/>
</dbReference>
<keyword evidence="4" id="KW-0472">Membrane</keyword>
<evidence type="ECO:0000313" key="8">
    <source>
        <dbReference type="Proteomes" id="UP000294832"/>
    </source>
</evidence>
<dbReference type="SUPFAM" id="SSF55073">
    <property type="entry name" value="Nucleotide cyclase"/>
    <property type="match status" value="1"/>
</dbReference>
<evidence type="ECO:0000256" key="4">
    <source>
        <dbReference type="SAM" id="Phobius"/>
    </source>
</evidence>
<dbReference type="SMART" id="SM00267">
    <property type="entry name" value="GGDEF"/>
    <property type="match status" value="1"/>
</dbReference>
<accession>A0A4R2F4Q9</accession>
<gene>
    <name evidence="7" type="ORF">EDC91_1564</name>
</gene>
<dbReference type="InterPro" id="IPR000160">
    <property type="entry name" value="GGDEF_dom"/>
</dbReference>
<dbReference type="Gene3D" id="3.30.70.270">
    <property type="match status" value="1"/>
</dbReference>
<dbReference type="GO" id="GO:0005886">
    <property type="term" value="C:plasma membrane"/>
    <property type="evidence" value="ECO:0007669"/>
    <property type="project" value="TreeGrafter"/>
</dbReference>
<keyword evidence="8" id="KW-1185">Reference proteome</keyword>
<keyword evidence="4" id="KW-1133">Transmembrane helix</keyword>
<dbReference type="NCBIfam" id="TIGR00254">
    <property type="entry name" value="GGDEF"/>
    <property type="match status" value="1"/>
</dbReference>
<dbReference type="Gene3D" id="6.10.340.10">
    <property type="match status" value="1"/>
</dbReference>
<dbReference type="PANTHER" id="PTHR45138">
    <property type="entry name" value="REGULATORY COMPONENTS OF SENSORY TRANSDUCTION SYSTEM"/>
    <property type="match status" value="1"/>
</dbReference>
<evidence type="ECO:0000259" key="5">
    <source>
        <dbReference type="PROSITE" id="PS50885"/>
    </source>
</evidence>
<dbReference type="EMBL" id="SLWF01000056">
    <property type="protein sequence ID" value="TCN76341.1"/>
    <property type="molecule type" value="Genomic_DNA"/>
</dbReference>
<comment type="caution">
    <text evidence="7">The sequence shown here is derived from an EMBL/GenBank/DDBJ whole genome shotgun (WGS) entry which is preliminary data.</text>
</comment>
<dbReference type="InterPro" id="IPR029787">
    <property type="entry name" value="Nucleotide_cyclase"/>
</dbReference>
<name>A0A4R2F4Q9_9GAMM</name>
<dbReference type="OrthoDB" id="9812260at2"/>
<dbReference type="CDD" id="cd01949">
    <property type="entry name" value="GGDEF"/>
    <property type="match status" value="1"/>
</dbReference>
<dbReference type="PANTHER" id="PTHR45138:SF9">
    <property type="entry name" value="DIGUANYLATE CYCLASE DGCM-RELATED"/>
    <property type="match status" value="1"/>
</dbReference>
<comment type="cofactor">
    <cofactor evidence="1">
        <name>Mg(2+)</name>
        <dbReference type="ChEBI" id="CHEBI:18420"/>
    </cofactor>
</comment>
<feature type="transmembrane region" description="Helical" evidence="4">
    <location>
        <begin position="290"/>
        <end position="312"/>
    </location>
</feature>
<dbReference type="InterPro" id="IPR003660">
    <property type="entry name" value="HAMP_dom"/>
</dbReference>
<protein>
    <recommendedName>
        <fullName evidence="2">diguanylate cyclase</fullName>
        <ecNumber evidence="2">2.7.7.65</ecNumber>
    </recommendedName>
</protein>
<organism evidence="7 8">
    <name type="scientific">Shewanella fodinae</name>
    <dbReference type="NCBI Taxonomy" id="552357"/>
    <lineage>
        <taxon>Bacteria</taxon>
        <taxon>Pseudomonadati</taxon>
        <taxon>Pseudomonadota</taxon>
        <taxon>Gammaproteobacteria</taxon>
        <taxon>Alteromonadales</taxon>
        <taxon>Shewanellaceae</taxon>
        <taxon>Shewanella</taxon>
    </lineage>
</organism>
<dbReference type="PROSITE" id="PS50885">
    <property type="entry name" value="HAMP"/>
    <property type="match status" value="1"/>
</dbReference>
<dbReference type="EC" id="2.7.7.65" evidence="2"/>
<dbReference type="InterPro" id="IPR050469">
    <property type="entry name" value="Diguanylate_Cyclase"/>
</dbReference>
<feature type="transmembrane region" description="Helical" evidence="4">
    <location>
        <begin position="25"/>
        <end position="47"/>
    </location>
</feature>
<dbReference type="PROSITE" id="PS50887">
    <property type="entry name" value="GGDEF"/>
    <property type="match status" value="1"/>
</dbReference>
<evidence type="ECO:0000259" key="6">
    <source>
        <dbReference type="PROSITE" id="PS50887"/>
    </source>
</evidence>
<evidence type="ECO:0000256" key="3">
    <source>
        <dbReference type="ARBA" id="ARBA00034247"/>
    </source>
</evidence>
<dbReference type="FunFam" id="3.30.70.270:FF:000001">
    <property type="entry name" value="Diguanylate cyclase domain protein"/>
    <property type="match status" value="1"/>
</dbReference>
<dbReference type="GO" id="GO:1902201">
    <property type="term" value="P:negative regulation of bacterial-type flagellum-dependent cell motility"/>
    <property type="evidence" value="ECO:0007669"/>
    <property type="project" value="TreeGrafter"/>
</dbReference>
<dbReference type="AlphaFoldDB" id="A0A4R2F4Q9"/>
<evidence type="ECO:0000256" key="2">
    <source>
        <dbReference type="ARBA" id="ARBA00012528"/>
    </source>
</evidence>
<feature type="domain" description="GGDEF" evidence="6">
    <location>
        <begin position="410"/>
        <end position="545"/>
    </location>
</feature>
<proteinExistence type="predicted"/>
<reference evidence="7 8" key="1">
    <citation type="submission" date="2019-03" db="EMBL/GenBank/DDBJ databases">
        <title>Freshwater and sediment microbial communities from various areas in North America, analyzing microbe dynamics in response to fracking.</title>
        <authorList>
            <person name="Lamendella R."/>
        </authorList>
    </citation>
    <scope>NUCLEOTIDE SEQUENCE [LARGE SCALE GENOMIC DNA]</scope>
    <source>
        <strain evidence="7 8">74A</strain>
    </source>
</reference>
<dbReference type="Pfam" id="PF05228">
    <property type="entry name" value="CHASE4"/>
    <property type="match status" value="1"/>
</dbReference>
<dbReference type="Proteomes" id="UP000294832">
    <property type="component" value="Unassembled WGS sequence"/>
</dbReference>
<sequence length="545" mass="61616">MITQQDVKYLGAECMLRRSSLRSQLLLAVALACCAILSTQVMIRYMWTLPQFSHLALYNDKLEIKRFKSVLQLQLKRLQNIAYDNAVWDGSYTKALARDQQWFKDNFMIGPSFQHLSINGLYFYDNEQQLLAGMSVDNNLQPITITMFSAPQDIPTKLLISTEEVQQNQLMPVSKTSFIKINDKPAVVISQSIAPSLEQGVSAGTLLLWHYLDSSFIGELMPLANDDIRIIDPAQESDIALHISTMLQTDDIQIKLWKNSLYLGVLGLDNQLLLVFAIPQSPRIYDEALFNPALSAGIAVSFLTLLLFYLYISRKLVEPVRHLLKTISYVNFSNDYSARANLRGHNEIHKLGRLIDQMFELVAQQQQKLTMKNRQLQDLSNTDALTGLANRRYLDEYLETLRNTVVNRKQPIAMLVVDVDFFKRYNDFYGHAMGDKVLQQVAIALQESTHRATDLICRYGGEEFVLVLENTSKEEAMVVAGNLCQAVEKLGIPHQTSAASKVVTISVGLAVKPADAIIEYETLFAWADAALYIAKDNGRNRYEVA</sequence>
<dbReference type="InterPro" id="IPR007892">
    <property type="entry name" value="CHASE4"/>
</dbReference>
<comment type="catalytic activity">
    <reaction evidence="3">
        <text>2 GTP = 3',3'-c-di-GMP + 2 diphosphate</text>
        <dbReference type="Rhea" id="RHEA:24898"/>
        <dbReference type="ChEBI" id="CHEBI:33019"/>
        <dbReference type="ChEBI" id="CHEBI:37565"/>
        <dbReference type="ChEBI" id="CHEBI:58805"/>
        <dbReference type="EC" id="2.7.7.65"/>
    </reaction>
</comment>
<dbReference type="GO" id="GO:0043709">
    <property type="term" value="P:cell adhesion involved in single-species biofilm formation"/>
    <property type="evidence" value="ECO:0007669"/>
    <property type="project" value="TreeGrafter"/>
</dbReference>
<dbReference type="GO" id="GO:0052621">
    <property type="term" value="F:diguanylate cyclase activity"/>
    <property type="evidence" value="ECO:0007669"/>
    <property type="project" value="UniProtKB-EC"/>
</dbReference>
<dbReference type="GO" id="GO:0007165">
    <property type="term" value="P:signal transduction"/>
    <property type="evidence" value="ECO:0007669"/>
    <property type="project" value="InterPro"/>
</dbReference>
<dbReference type="InterPro" id="IPR043128">
    <property type="entry name" value="Rev_trsase/Diguanyl_cyclase"/>
</dbReference>
<evidence type="ECO:0000313" key="7">
    <source>
        <dbReference type="EMBL" id="TCN76341.1"/>
    </source>
</evidence>
<feature type="domain" description="HAMP" evidence="5">
    <location>
        <begin position="314"/>
        <end position="367"/>
    </location>
</feature>